<evidence type="ECO:0000256" key="2">
    <source>
        <dbReference type="ARBA" id="ARBA00023125"/>
    </source>
</evidence>
<evidence type="ECO:0000313" key="7">
    <source>
        <dbReference type="Proteomes" id="UP001465331"/>
    </source>
</evidence>
<evidence type="ECO:0000313" key="6">
    <source>
        <dbReference type="EMBL" id="MES0874231.1"/>
    </source>
</evidence>
<dbReference type="InterPro" id="IPR011075">
    <property type="entry name" value="TetR_C"/>
</dbReference>
<evidence type="ECO:0000256" key="4">
    <source>
        <dbReference type="PROSITE-ProRule" id="PRU00335"/>
    </source>
</evidence>
<accession>A0ABV2ABG6</accession>
<keyword evidence="1" id="KW-0805">Transcription regulation</keyword>
<evidence type="ECO:0000256" key="1">
    <source>
        <dbReference type="ARBA" id="ARBA00023015"/>
    </source>
</evidence>
<dbReference type="InterPro" id="IPR009057">
    <property type="entry name" value="Homeodomain-like_sf"/>
</dbReference>
<protein>
    <submittedName>
        <fullName evidence="6">TetR/AcrR family transcriptional regulator</fullName>
    </submittedName>
</protein>
<feature type="DNA-binding region" description="H-T-H motif" evidence="4">
    <location>
        <begin position="42"/>
        <end position="61"/>
    </location>
</feature>
<dbReference type="Pfam" id="PF16925">
    <property type="entry name" value="TetR_C_13"/>
    <property type="match status" value="1"/>
</dbReference>
<keyword evidence="3" id="KW-0804">Transcription</keyword>
<dbReference type="PROSITE" id="PS50977">
    <property type="entry name" value="HTH_TETR_2"/>
    <property type="match status" value="1"/>
</dbReference>
<dbReference type="Gene3D" id="1.10.357.10">
    <property type="entry name" value="Tetracycline Repressor, domain 2"/>
    <property type="match status" value="1"/>
</dbReference>
<gene>
    <name evidence="6" type="ORF">ABSH63_09465</name>
</gene>
<dbReference type="InterPro" id="IPR001647">
    <property type="entry name" value="HTH_TetR"/>
</dbReference>
<evidence type="ECO:0000256" key="3">
    <source>
        <dbReference type="ARBA" id="ARBA00023163"/>
    </source>
</evidence>
<dbReference type="RefSeq" id="WP_352889287.1">
    <property type="nucleotide sequence ID" value="NZ_JBEPIJ010000009.1"/>
</dbReference>
<dbReference type="Proteomes" id="UP001465331">
    <property type="component" value="Unassembled WGS sequence"/>
</dbReference>
<evidence type="ECO:0000259" key="5">
    <source>
        <dbReference type="PROSITE" id="PS50977"/>
    </source>
</evidence>
<dbReference type="PANTHER" id="PTHR47506:SF6">
    <property type="entry name" value="HTH-TYPE TRANSCRIPTIONAL REPRESSOR NEMR"/>
    <property type="match status" value="1"/>
</dbReference>
<name>A0ABV2ABG6_9GAMM</name>
<dbReference type="PRINTS" id="PR00455">
    <property type="entry name" value="HTHTETR"/>
</dbReference>
<dbReference type="EMBL" id="JBEPIJ010000009">
    <property type="protein sequence ID" value="MES0874231.1"/>
    <property type="molecule type" value="Genomic_DNA"/>
</dbReference>
<organism evidence="6 7">
    <name type="scientific">Sinimarinibacterium thermocellulolyticum</name>
    <dbReference type="NCBI Taxonomy" id="3170016"/>
    <lineage>
        <taxon>Bacteria</taxon>
        <taxon>Pseudomonadati</taxon>
        <taxon>Pseudomonadota</taxon>
        <taxon>Gammaproteobacteria</taxon>
        <taxon>Nevskiales</taxon>
        <taxon>Nevskiaceae</taxon>
        <taxon>Sinimarinibacterium</taxon>
    </lineage>
</organism>
<dbReference type="InterPro" id="IPR036271">
    <property type="entry name" value="Tet_transcr_reg_TetR-rel_C_sf"/>
</dbReference>
<keyword evidence="2 4" id="KW-0238">DNA-binding</keyword>
<dbReference type="Pfam" id="PF00440">
    <property type="entry name" value="TetR_N"/>
    <property type="match status" value="1"/>
</dbReference>
<dbReference type="SUPFAM" id="SSF48498">
    <property type="entry name" value="Tetracyclin repressor-like, C-terminal domain"/>
    <property type="match status" value="1"/>
</dbReference>
<dbReference type="SUPFAM" id="SSF46689">
    <property type="entry name" value="Homeodomain-like"/>
    <property type="match status" value="1"/>
</dbReference>
<proteinExistence type="predicted"/>
<feature type="domain" description="HTH tetR-type" evidence="5">
    <location>
        <begin position="19"/>
        <end position="79"/>
    </location>
</feature>
<sequence length="219" mass="24603">MLHAATEAQADKGRRWSRRDTREAILECAEELLQRRGYGGFAYQHIAVQLGIRNAAIHYHFPAKEDLGVALVRRYRERFAQWVAALPAQLDAWSRLQAYFSTYRAYLAERKSSDDCLLCPGGALAAEFCTLPEPMRLEIRLLMRDVQDWLCATLEQGRRDGELHFEGDALDKAVEIGAALQGGLQIARMSGAARFYRLLDQLALELNPLRVEAAGGSLP</sequence>
<keyword evidence="7" id="KW-1185">Reference proteome</keyword>
<reference evidence="6 7" key="1">
    <citation type="submission" date="2024-06" db="EMBL/GenBank/DDBJ databases">
        <authorList>
            <person name="Li Z."/>
            <person name="Jiang Y."/>
        </authorList>
    </citation>
    <scope>NUCLEOTIDE SEQUENCE [LARGE SCALE GENOMIC DNA]</scope>
    <source>
        <strain evidence="6 7">HSW-8</strain>
    </source>
</reference>
<dbReference type="PANTHER" id="PTHR47506">
    <property type="entry name" value="TRANSCRIPTIONAL REGULATORY PROTEIN"/>
    <property type="match status" value="1"/>
</dbReference>
<comment type="caution">
    <text evidence="6">The sequence shown here is derived from an EMBL/GenBank/DDBJ whole genome shotgun (WGS) entry which is preliminary data.</text>
</comment>